<name>A0AAN9A3U5_HALRR</name>
<dbReference type="InterPro" id="IPR048395">
    <property type="entry name" value="Glyco_hydro_31_C"/>
</dbReference>
<sequence length="224" mass="25232">MVLKYDLACRFPSDRNTLALDDQFLWGSALMISPVLAEGIIEREIYFPYDAWYDYYTGEPIEWIGDRMTVQAPADTIPLHIRGGHIIPTQGPAMNTLMSRQEPMGVIVAIGLNRKASGDLFWDDGESQDTVEKTTYSMVQYSFVQDKLTVAVNNTSGRLTGMKLSEFEFLGVELKPESILYNGGTIDSYTYDPATLKLTVNLDHNLITGLELKLNKIWYNTVVV</sequence>
<feature type="domain" description="Glycosyl hydrolase family 31 C-terminal" evidence="1">
    <location>
        <begin position="7"/>
        <end position="87"/>
    </location>
</feature>
<dbReference type="EMBL" id="JAXCGZ010011859">
    <property type="protein sequence ID" value="KAK7074033.1"/>
    <property type="molecule type" value="Genomic_DNA"/>
</dbReference>
<dbReference type="Gene3D" id="2.60.40.1180">
    <property type="entry name" value="Golgi alpha-mannosidase II"/>
    <property type="match status" value="2"/>
</dbReference>
<dbReference type="GO" id="GO:0004558">
    <property type="term" value="F:alpha-1,4-glucosidase activity"/>
    <property type="evidence" value="ECO:0007669"/>
    <property type="project" value="TreeGrafter"/>
</dbReference>
<comment type="caution">
    <text evidence="2">The sequence shown here is derived from an EMBL/GenBank/DDBJ whole genome shotgun (WGS) entry which is preliminary data.</text>
</comment>
<organism evidence="2 3">
    <name type="scientific">Halocaridina rubra</name>
    <name type="common">Hawaiian red shrimp</name>
    <dbReference type="NCBI Taxonomy" id="373956"/>
    <lineage>
        <taxon>Eukaryota</taxon>
        <taxon>Metazoa</taxon>
        <taxon>Ecdysozoa</taxon>
        <taxon>Arthropoda</taxon>
        <taxon>Crustacea</taxon>
        <taxon>Multicrustacea</taxon>
        <taxon>Malacostraca</taxon>
        <taxon>Eumalacostraca</taxon>
        <taxon>Eucarida</taxon>
        <taxon>Decapoda</taxon>
        <taxon>Pleocyemata</taxon>
        <taxon>Caridea</taxon>
        <taxon>Atyoidea</taxon>
        <taxon>Atyidae</taxon>
        <taxon>Halocaridina</taxon>
    </lineage>
</organism>
<dbReference type="Pfam" id="PF21365">
    <property type="entry name" value="Glyco_hydro_31_3rd"/>
    <property type="match status" value="1"/>
</dbReference>
<proteinExistence type="predicted"/>
<dbReference type="AlphaFoldDB" id="A0AAN9A3U5"/>
<gene>
    <name evidence="2" type="ORF">SK128_000928</name>
</gene>
<reference evidence="2 3" key="1">
    <citation type="submission" date="2023-11" db="EMBL/GenBank/DDBJ databases">
        <title>Halocaridina rubra genome assembly.</title>
        <authorList>
            <person name="Smith C."/>
        </authorList>
    </citation>
    <scope>NUCLEOTIDE SEQUENCE [LARGE SCALE GENOMIC DNA]</scope>
    <source>
        <strain evidence="2">EP-1</strain>
        <tissue evidence="2">Whole</tissue>
    </source>
</reference>
<evidence type="ECO:0000313" key="2">
    <source>
        <dbReference type="EMBL" id="KAK7074033.1"/>
    </source>
</evidence>
<dbReference type="Proteomes" id="UP001381693">
    <property type="component" value="Unassembled WGS sequence"/>
</dbReference>
<dbReference type="InterPro" id="IPR013780">
    <property type="entry name" value="Glyco_hydro_b"/>
</dbReference>
<dbReference type="PANTHER" id="PTHR22762">
    <property type="entry name" value="ALPHA-GLUCOSIDASE"/>
    <property type="match status" value="1"/>
</dbReference>
<evidence type="ECO:0000259" key="1">
    <source>
        <dbReference type="Pfam" id="PF21365"/>
    </source>
</evidence>
<keyword evidence="3" id="KW-1185">Reference proteome</keyword>
<dbReference type="SUPFAM" id="SSF51011">
    <property type="entry name" value="Glycosyl hydrolase domain"/>
    <property type="match status" value="1"/>
</dbReference>
<protein>
    <recommendedName>
        <fullName evidence="1">Glycosyl hydrolase family 31 C-terminal domain-containing protein</fullName>
    </recommendedName>
</protein>
<dbReference type="PANTHER" id="PTHR22762:SF133">
    <property type="entry name" value="P-TYPE DOMAIN-CONTAINING PROTEIN"/>
    <property type="match status" value="1"/>
</dbReference>
<evidence type="ECO:0000313" key="3">
    <source>
        <dbReference type="Proteomes" id="UP001381693"/>
    </source>
</evidence>
<accession>A0AAN9A3U5</accession>